<dbReference type="EMBL" id="HBED01000763">
    <property type="protein sequence ID" value="CAD8291184.1"/>
    <property type="molecule type" value="Transcribed_RNA"/>
</dbReference>
<proteinExistence type="predicted"/>
<organism evidence="1">
    <name type="scientific">Pseudictyota dubia</name>
    <dbReference type="NCBI Taxonomy" id="2749911"/>
    <lineage>
        <taxon>Eukaryota</taxon>
        <taxon>Sar</taxon>
        <taxon>Stramenopiles</taxon>
        <taxon>Ochrophyta</taxon>
        <taxon>Bacillariophyta</taxon>
        <taxon>Mediophyceae</taxon>
        <taxon>Biddulphiophycidae</taxon>
        <taxon>Eupodiscales</taxon>
        <taxon>Odontellaceae</taxon>
        <taxon>Pseudictyota</taxon>
    </lineage>
</organism>
<reference evidence="1" key="1">
    <citation type="submission" date="2021-01" db="EMBL/GenBank/DDBJ databases">
        <authorList>
            <person name="Corre E."/>
            <person name="Pelletier E."/>
            <person name="Niang G."/>
            <person name="Scheremetjew M."/>
            <person name="Finn R."/>
            <person name="Kale V."/>
            <person name="Holt S."/>
            <person name="Cochrane G."/>
            <person name="Meng A."/>
            <person name="Brown T."/>
            <person name="Cohen L."/>
        </authorList>
    </citation>
    <scope>NUCLEOTIDE SEQUENCE</scope>
    <source>
        <strain evidence="1">CCMP147</strain>
    </source>
</reference>
<evidence type="ECO:0000313" key="1">
    <source>
        <dbReference type="EMBL" id="CAD8291184.1"/>
    </source>
</evidence>
<dbReference type="AlphaFoldDB" id="A0A7R9VDI5"/>
<sequence>MEVGTSKPIISLSPVFSHLSREQMSRLLCQGAEPRMKAMPLTEAQERCSVVSAVIPCLVTAEGRPLWNEGKNPWPHKDEHDCGGKASIKSKDVIRHTPFQHPCDSIVSLAGTEDYWASLLLAHLTEFGPCSAHQSPLLLMRR</sequence>
<accession>A0A7R9VDI5</accession>
<name>A0A7R9VDI5_9STRA</name>
<gene>
    <name evidence="1" type="ORF">TDUB1175_LOCUS397</name>
</gene>
<protein>
    <submittedName>
        <fullName evidence="1">Uncharacterized protein</fullName>
    </submittedName>
</protein>